<dbReference type="OrthoDB" id="10261556at2759"/>
<protein>
    <submittedName>
        <fullName evidence="2">Uncharacterized protein</fullName>
    </submittedName>
</protein>
<gene>
    <name evidence="2" type="ORF">KI688_001219</name>
</gene>
<comment type="caution">
    <text evidence="2">The sequence shown here is derived from an EMBL/GenBank/DDBJ whole genome shotgun (WGS) entry which is preliminary data.</text>
</comment>
<name>A0A9P7XRQ6_9FUNG</name>
<dbReference type="AlphaFoldDB" id="A0A9P7XRQ6"/>
<proteinExistence type="predicted"/>
<evidence type="ECO:0000313" key="3">
    <source>
        <dbReference type="Proteomes" id="UP000707451"/>
    </source>
</evidence>
<feature type="region of interest" description="Disordered" evidence="1">
    <location>
        <begin position="192"/>
        <end position="228"/>
    </location>
</feature>
<feature type="compositionally biased region" description="Polar residues" evidence="1">
    <location>
        <begin position="195"/>
        <end position="206"/>
    </location>
</feature>
<sequence length="228" mass="26133">MKTFQGTYRVWFSDLDERHEIPRFRALESFTHHRSPKCPPKDNNVHDYLMNHQAGRCLWTLLDKFFENKARTCDNSCSGCSKFDRSVPATVCHDTKSSRSEEERHMALKRLQAWRKEAYEIWVSSQPYRVGRETWILPDHAAEQLSQKFSEARTATAVKTIAYSCNWAPLGENLYGEVAHVLDRLNREIDARRGSGSQTTAASALNQLEDGFDGDKEGSDGEEDLLES</sequence>
<dbReference type="EMBL" id="JAHRHY010000010">
    <property type="protein sequence ID" value="KAG9066004.1"/>
    <property type="molecule type" value="Genomic_DNA"/>
</dbReference>
<evidence type="ECO:0000256" key="1">
    <source>
        <dbReference type="SAM" id="MobiDB-lite"/>
    </source>
</evidence>
<dbReference type="Proteomes" id="UP000707451">
    <property type="component" value="Unassembled WGS sequence"/>
</dbReference>
<evidence type="ECO:0000313" key="2">
    <source>
        <dbReference type="EMBL" id="KAG9066004.1"/>
    </source>
</evidence>
<reference evidence="2" key="1">
    <citation type="submission" date="2021-06" db="EMBL/GenBank/DDBJ databases">
        <title>Genome Sequence of Mortierella hyaline Strain SCG-10, a Cold-Adapted, Nitrate-Reducing Fungus Isolated from Soil in Minnesota, USA.</title>
        <authorList>
            <person name="Aldossari N."/>
        </authorList>
    </citation>
    <scope>NUCLEOTIDE SEQUENCE</scope>
    <source>
        <strain evidence="2">SCG-10</strain>
    </source>
</reference>
<keyword evidence="3" id="KW-1185">Reference proteome</keyword>
<organism evidence="2 3">
    <name type="scientific">Linnemannia hyalina</name>
    <dbReference type="NCBI Taxonomy" id="64524"/>
    <lineage>
        <taxon>Eukaryota</taxon>
        <taxon>Fungi</taxon>
        <taxon>Fungi incertae sedis</taxon>
        <taxon>Mucoromycota</taxon>
        <taxon>Mortierellomycotina</taxon>
        <taxon>Mortierellomycetes</taxon>
        <taxon>Mortierellales</taxon>
        <taxon>Mortierellaceae</taxon>
        <taxon>Linnemannia</taxon>
    </lineage>
</organism>
<accession>A0A9P7XRQ6</accession>